<feature type="region of interest" description="Disordered" evidence="4">
    <location>
        <begin position="3245"/>
        <end position="3271"/>
    </location>
</feature>
<dbReference type="PROSITE" id="PS50835">
    <property type="entry name" value="IG_LIKE"/>
    <property type="match status" value="1"/>
</dbReference>
<dbReference type="Pfam" id="PF17210">
    <property type="entry name" value="SdrD_B"/>
    <property type="match status" value="2"/>
</dbReference>
<evidence type="ECO:0000256" key="4">
    <source>
        <dbReference type="SAM" id="MobiDB-lite"/>
    </source>
</evidence>
<dbReference type="SUPFAM" id="SSF117074">
    <property type="entry name" value="Hypothetical protein PA1324"/>
    <property type="match status" value="2"/>
</dbReference>
<dbReference type="InterPro" id="IPR026341">
    <property type="entry name" value="T9SS_type_B"/>
</dbReference>
<reference evidence="7 8" key="1">
    <citation type="submission" date="2016-01" db="EMBL/GenBank/DDBJ databases">
        <authorList>
            <person name="Oliw E.H."/>
        </authorList>
    </citation>
    <scope>NUCLEOTIDE SEQUENCE [LARGE SCALE GENOMIC DNA]</scope>
    <source>
        <strain evidence="7 8">DY10</strain>
    </source>
</reference>
<dbReference type="NCBIfam" id="TIGR04131">
    <property type="entry name" value="Bac_Flav_CTERM"/>
    <property type="match status" value="1"/>
</dbReference>
<accession>A0A1P9X3S4</accession>
<feature type="compositionally biased region" description="Polar residues" evidence="4">
    <location>
        <begin position="2937"/>
        <end position="2950"/>
    </location>
</feature>
<evidence type="ECO:0000259" key="6">
    <source>
        <dbReference type="PROSITE" id="PS50835"/>
    </source>
</evidence>
<dbReference type="GO" id="GO:0005576">
    <property type="term" value="C:extracellular region"/>
    <property type="evidence" value="ECO:0007669"/>
    <property type="project" value="UniProtKB-SubCell"/>
</dbReference>
<gene>
    <name evidence="7" type="ORF">AWR27_01600</name>
</gene>
<dbReference type="Pfam" id="PF19081">
    <property type="entry name" value="Ig_7"/>
    <property type="match status" value="2"/>
</dbReference>
<dbReference type="InterPro" id="IPR007110">
    <property type="entry name" value="Ig-like_dom"/>
</dbReference>
<protein>
    <recommendedName>
        <fullName evidence="6">Ig-like domain-containing protein</fullName>
    </recommendedName>
</protein>
<dbReference type="Pfam" id="PF13585">
    <property type="entry name" value="CHU_C"/>
    <property type="match status" value="1"/>
</dbReference>
<dbReference type="STRING" id="1178516.AWR27_01600"/>
<name>A0A1P9X3S4_9BACT</name>
<feature type="region of interest" description="Disordered" evidence="4">
    <location>
        <begin position="3411"/>
        <end position="3440"/>
    </location>
</feature>
<feature type="signal peptide" evidence="5">
    <location>
        <begin position="1"/>
        <end position="26"/>
    </location>
</feature>
<dbReference type="KEGG" id="smon:AWR27_01600"/>
<dbReference type="InterPro" id="IPR044023">
    <property type="entry name" value="Ig_7"/>
</dbReference>
<dbReference type="InterPro" id="IPR051172">
    <property type="entry name" value="Chlamydia_OmcB"/>
</dbReference>
<dbReference type="Gene3D" id="2.60.40.10">
    <property type="entry name" value="Immunoglobulins"/>
    <property type="match status" value="4"/>
</dbReference>
<evidence type="ECO:0000256" key="1">
    <source>
        <dbReference type="ARBA" id="ARBA00004613"/>
    </source>
</evidence>
<evidence type="ECO:0000313" key="8">
    <source>
        <dbReference type="Proteomes" id="UP000187941"/>
    </source>
</evidence>
<evidence type="ECO:0000256" key="5">
    <source>
        <dbReference type="SAM" id="SignalP"/>
    </source>
</evidence>
<evidence type="ECO:0000256" key="3">
    <source>
        <dbReference type="ARBA" id="ARBA00022729"/>
    </source>
</evidence>
<dbReference type="InterPro" id="IPR001434">
    <property type="entry name" value="OmcB-like_DUF11"/>
</dbReference>
<dbReference type="InterPro" id="IPR033764">
    <property type="entry name" value="Sdr_B"/>
</dbReference>
<feature type="region of interest" description="Disordered" evidence="4">
    <location>
        <begin position="2921"/>
        <end position="2950"/>
    </location>
</feature>
<dbReference type="InterPro" id="IPR047589">
    <property type="entry name" value="DUF11_rpt"/>
</dbReference>
<dbReference type="InterPro" id="IPR013783">
    <property type="entry name" value="Ig-like_fold"/>
</dbReference>
<feature type="chain" id="PRO_5012275570" description="Ig-like domain-containing protein" evidence="5">
    <location>
        <begin position="27"/>
        <end position="3542"/>
    </location>
</feature>
<dbReference type="NCBIfam" id="TIGR01451">
    <property type="entry name" value="B_ant_repeat"/>
    <property type="match status" value="6"/>
</dbReference>
<dbReference type="Pfam" id="PF01345">
    <property type="entry name" value="DUF11"/>
    <property type="match status" value="5"/>
</dbReference>
<keyword evidence="8" id="KW-1185">Reference proteome</keyword>
<proteinExistence type="predicted"/>
<feature type="compositionally biased region" description="Low complexity" evidence="4">
    <location>
        <begin position="3245"/>
        <end position="3256"/>
    </location>
</feature>
<evidence type="ECO:0000256" key="2">
    <source>
        <dbReference type="ARBA" id="ARBA00022525"/>
    </source>
</evidence>
<feature type="domain" description="Ig-like" evidence="6">
    <location>
        <begin position="1012"/>
        <end position="1116"/>
    </location>
</feature>
<dbReference type="PANTHER" id="PTHR34819">
    <property type="entry name" value="LARGE CYSTEINE-RICH PERIPLASMIC PROTEIN OMCB"/>
    <property type="match status" value="1"/>
</dbReference>
<organism evidence="7 8">
    <name type="scientific">Spirosoma montaniterrae</name>
    <dbReference type="NCBI Taxonomy" id="1178516"/>
    <lineage>
        <taxon>Bacteria</taxon>
        <taxon>Pseudomonadati</taxon>
        <taxon>Bacteroidota</taxon>
        <taxon>Cytophagia</taxon>
        <taxon>Cytophagales</taxon>
        <taxon>Cytophagaceae</taxon>
        <taxon>Spirosoma</taxon>
    </lineage>
</organism>
<dbReference type="EMBL" id="CP014263">
    <property type="protein sequence ID" value="AQG82257.1"/>
    <property type="molecule type" value="Genomic_DNA"/>
</dbReference>
<sequence>MQPGGRSVGAVVALLLLWLAAPLAMAQTPTTVDLSLTKSVSKQNPTIGEVITYTVVVENSPTSTTATNVVVTDQLLADGATYVPNSASVSSGTFTPGASGTLVTSTWNIPSIAPGVSTTLTFQATVKARGVWFNTAEVTAVDQADADSPEIGNVYEDDYAAVCFAIPILWYAGDEYTVSVPAGYDQIVWYRDNQPISASATSASIAVVNQDNSLTIKATGVYRFVTFKNGCESSNCCNIELIPGPLAGLGDYVWADINGNGQQDTGEPPIPGVVVTLYLNGSATSTTAITDANGLYSFTGLTPGSSNSYAVGFTTPSGFTATLANQGNDATDSDPVNGITQSVTLAASEYNPTLDAGFLPFYDVGIAKAVLNRKGSYLPGDQITYELTVTNNSAFPVYNVQVNDQMPVGVSFVSSGNGLVSSGPNSTSTTIAGPLNAGASVSLTYVAQISQSYSATSVTNVAVVGPFTSTSNVDGFRPTDSNPNNNTATATVPVGNFASLGDFVWADLNANGQQDAGEPGIPGVVVTLYVNGQPTSTTTLTDATGFYSFTGLTPGNSFSYSVGFGTPSGMTATQANQGNDATDSDAVNGLTQSITLASGENNPTLDAGFLPPFDVGIAKTVVNQRSSYLPGDQITYQLAVTNNSAYPVYNVVVNDLLPPNTTFVEGTGFTASGANSVSAVIAGPLTASGTLGSSTSLTLTLQLSNPYPFTSVTNVAVVTPFTSVSNTDGYKPRDTNPANNTATVTVPVISPDLVVTVVPPVCNTATNNYTTTGTVSLTNTQAGTLVITDNGTVVYSQTIAAGTTSVPFTLTGVSNGPASRTVIASVVNGLTVTSNTTYSVPESCTKVSCPQDFSLTVSSNSTICNGESVTLVASSPVPGAKICWYLTPTDGQALVTLDSGQPFAVTITSSDTFYAEAVTIIDGVTCVSGRKPVHVMVTTIPTPICLGNIRNVCPSRTVDLTKIQITNSETIYSYEWYTSIDRAQGTQVTNLTAVGAGTYYLFAKLGRCYSNPSVTTVEIVDCNCQNVAGVNVGPGVSVCEGQPVSLTAVLTGSATSVVWSTSGTGTFSNPNSPITTYTPSAQDITNGSVLLTATTNDPDGSGICQAATSSLIATINARPKAPINLTCADSLVCQGQSTKVFALVVNGNNQVMPGVKINWYDQTNKLVGTVDNGAPLVITPSVSGQVVYTAEAVSADNCISPRSSLTITVGTCLADLAVVKKVVSAGPYKLGQKITYSITASNNGPITGTDVTVSDVMPSNLSFVSATPASEYNAATGVWTIGTLTKGSDRSLLIEATINSAGSILNTAIIGGSNNDPKRSQNDTSSVRIDVGECVVKAPHIECAVTDICVDGSTKLTASGCEGGVVHWSDGQTGVSVDVSPKVTTTYTASCVLGRSCVSPASNAITIRVITPTIPTITATADKVCPGASVTLTAGYCEGTVEWSEGAQTGSFIVVQPYTKTTYTAQCRVGNCPGKPATKTIDIATDLPTPTIVCSTSVVCPGESVTLTVENCVGTPVWSSTTQTTGSIVVFPTVGNNTYTVYCTNGVCRSKPSKEYVIEVTEPKVPTVTASADSICAGQPVTLTATGCNGTVQWNVTGRNGQIMTGSIITVNPRESISYYAQCKYRSCISDPSNAVPITVVSPQAPDIAIRPAKTVFCSGESLTLTAEGCNGGTICWHAGNTMIGTGASMSQIATVATEYYAVCKMGSCESDPSLKIKISVNTTPGPAPTVMASATSVCEGGVVSLSAMNCNGNVKWSDGQMGNVVSVTATASNNEFYAVCTPTSGTACGSSRSKVIRVNVTPAPTPTVTCSTGEICPGESVTLTVNNCAGTPYWSTGETAKTTIVVSPTATTPYTVYCQDGVCRSATSKEYTIKVTPVPAPTIVASATVVEPGGTISLSAIGCVGEVIWNANDVNGNNKGEVIVVRPEGTQTYYAQCRYRTCLSDPSITIVVNPGNCIADAGSLTAVNTNVCAGTATSVTLDATPNGGLVKPEGYSVLYVLTKGDGLVIQQTSATPSFTVAATAGNYTIHTLVYNANAGDKNYLDLSGVVPGVTTGADVLKLIADRKVCADLDAAGAKVNVKIVAPPTLASLPSLTVCAGSSVTLTAAGCDGGTVTWSDKSTGASIVRTVNSNLFLTAVCTIDGCTSQPSAGLNVAIATYEIPTIAVDKPVICTGETVSLTATGCNGGTYVWSDPASTTGSVLTVTPQETSQYRVKCMIGQCVSDWSASNTITVGTPQAPTVAIAGSAQASTTLCFGSPVTLVAEGCPQGSYVTWSNQQVGTSITITPSQSGTYTAQCCTSNNCKSVPSRVIAVTVLPKVQQPTVADRTNTCPFNTVDLTTAVVGRVSTVGGMFEFYTSETLNSESKVANPAAVGTGTYYVIEKTVDGCTSLPVVIHVRITNCTEQTPCDEKNPATADAGTDASICAAKTYQLAGKMGGSGKTAQWTTSGTGKFDDPFALNAIYTASLNDILAGKVTLTLSVSTNNTACPVAKDQMELTINGGKTVPTISPNGSISLCFGDSVKLTASEGAGYLWNNRATTKSIVVKTSGVYSVQVVDANGCTSVKSEKVTINVAEPVLPPLVGNLRNVCPSKIVDLTKALSSTTAGSTYTYRICECVTSNVIMRPDSVCEGTYWVVEKTAQGCLSKPAKIVVKTFDCAADTLDTDVSITKLASTSNVSNGQPVTYTISVTNQGTHTAKNIDVRDVLPAGLELVPSTISGFTVSNGVIHKRIDSLKAGASASITFDARILKKGQSIVNKAEITYLDNEDPNLTNNTSSVAVQDTSTRKASLIGLAKAVLGTPEMQGDSVVNVNYQFVIRNFGDDTLRNVGVTDDLAAAFAPHQVISVAPGTDANSTLQLNTGYSGAGANANLLDSTSYILPGAVQRISLAVSIKRVPGDSSKVFSNTAVATAMNSLTMVSDASANGGDPDEDSDNDPGNNTGVTSFTLGSQPKGPAIGLALAVVKIEPQGDGSYNVTYKATVKNAGTVNLTDVSISDTLARTFPSPASFSIVSGPTVAGGSSLVANTAYNGNTDANLLTSASSLSAGAVDSVLVVVNVQPNGNNGPFYASATAKGRSVLDSNQIVMDISNNGINPNPLGSISTPVRFDLPIGLLGIAKDVAQTRRDDGTYDVLYTILLKNMGTGPLNRIQVVDNLSETFAGAAILNNASNPITVTAGPGLTPNPNYTGEGLLTNMLVDSASSLAVGGSSSLTFKVHVGLTTTASSLTFNNTAFASALSSTSGVVSATSTAGTNPDPDNDLDPRNNNSPTPVVLNNAATNSHIGVAMSVRDTVRQADGTFNVTYQVVVRNFGPSILTHVSVSDTLSKVFNASTGATYKVVRAPYTTSTGSALKLNDKFDGGAEPLLVIGDSTSRLSVSQVDTILVVLNVATNGSTTTFLNTVYARARNNTGTVSDVSTNGLNPDPNGNNNPTDNNEREATPLNLPATSSSLFIPEGFSPNGDGINDLFIVRGTGSATISLEVYNRWGNMVYKNDDYRNDWDGKANTGISTGGDANGLPDGTYYYVIRLSDGREFVRYMTINR</sequence>
<keyword evidence="3 5" id="KW-0732">Signal</keyword>
<keyword evidence="2" id="KW-0964">Secreted</keyword>
<comment type="subcellular location">
    <subcellularLocation>
        <location evidence="1">Secreted</location>
    </subcellularLocation>
</comment>
<evidence type="ECO:0000313" key="7">
    <source>
        <dbReference type="EMBL" id="AQG82257.1"/>
    </source>
</evidence>
<dbReference type="Proteomes" id="UP000187941">
    <property type="component" value="Chromosome"/>
</dbReference>
<feature type="compositionally biased region" description="Low complexity" evidence="4">
    <location>
        <begin position="3418"/>
        <end position="3433"/>
    </location>
</feature>